<accession>A0A3N4IWU8</accession>
<dbReference type="EMBL" id="ML120705">
    <property type="protein sequence ID" value="RPA88700.1"/>
    <property type="molecule type" value="Genomic_DNA"/>
</dbReference>
<organism evidence="1 2">
    <name type="scientific">Choiromyces venosus 120613-1</name>
    <dbReference type="NCBI Taxonomy" id="1336337"/>
    <lineage>
        <taxon>Eukaryota</taxon>
        <taxon>Fungi</taxon>
        <taxon>Dikarya</taxon>
        <taxon>Ascomycota</taxon>
        <taxon>Pezizomycotina</taxon>
        <taxon>Pezizomycetes</taxon>
        <taxon>Pezizales</taxon>
        <taxon>Tuberaceae</taxon>
        <taxon>Choiromyces</taxon>
    </lineage>
</organism>
<reference evidence="1 2" key="1">
    <citation type="journal article" date="2018" name="Nat. Ecol. Evol.">
        <title>Pezizomycetes genomes reveal the molecular basis of ectomycorrhizal truffle lifestyle.</title>
        <authorList>
            <person name="Murat C."/>
            <person name="Payen T."/>
            <person name="Noel B."/>
            <person name="Kuo A."/>
            <person name="Morin E."/>
            <person name="Chen J."/>
            <person name="Kohler A."/>
            <person name="Krizsan K."/>
            <person name="Balestrini R."/>
            <person name="Da Silva C."/>
            <person name="Montanini B."/>
            <person name="Hainaut M."/>
            <person name="Levati E."/>
            <person name="Barry K.W."/>
            <person name="Belfiori B."/>
            <person name="Cichocki N."/>
            <person name="Clum A."/>
            <person name="Dockter R.B."/>
            <person name="Fauchery L."/>
            <person name="Guy J."/>
            <person name="Iotti M."/>
            <person name="Le Tacon F."/>
            <person name="Lindquist E.A."/>
            <person name="Lipzen A."/>
            <person name="Malagnac F."/>
            <person name="Mello A."/>
            <person name="Molinier V."/>
            <person name="Miyauchi S."/>
            <person name="Poulain J."/>
            <person name="Riccioni C."/>
            <person name="Rubini A."/>
            <person name="Sitrit Y."/>
            <person name="Splivallo R."/>
            <person name="Traeger S."/>
            <person name="Wang M."/>
            <person name="Zifcakova L."/>
            <person name="Wipf D."/>
            <person name="Zambonelli A."/>
            <person name="Paolocci F."/>
            <person name="Nowrousian M."/>
            <person name="Ottonello S."/>
            <person name="Baldrian P."/>
            <person name="Spatafora J.W."/>
            <person name="Henrissat B."/>
            <person name="Nagy L.G."/>
            <person name="Aury J.M."/>
            <person name="Wincker P."/>
            <person name="Grigoriev I.V."/>
            <person name="Bonfante P."/>
            <person name="Martin F.M."/>
        </authorList>
    </citation>
    <scope>NUCLEOTIDE SEQUENCE [LARGE SCALE GENOMIC DNA]</scope>
    <source>
        <strain evidence="1 2">120613-1</strain>
    </source>
</reference>
<sequence length="128" mass="14882">MRLCVEPDRFFRFWSSRIARYDCTIHLLVQHIRPLLSPVVLCTLQWFHIVLVVPSCLLYSIIISNSDQQPPVISSSLQPSICFPLQVLPGPRMVEPRMVENTRLKRLELFLVIGDCRYGLSYFIFSTV</sequence>
<gene>
    <name evidence="1" type="ORF">L873DRAFT_886483</name>
</gene>
<keyword evidence="2" id="KW-1185">Reference proteome</keyword>
<protein>
    <submittedName>
        <fullName evidence="1">Uncharacterized protein</fullName>
    </submittedName>
</protein>
<evidence type="ECO:0000313" key="2">
    <source>
        <dbReference type="Proteomes" id="UP000276215"/>
    </source>
</evidence>
<dbReference type="Proteomes" id="UP000276215">
    <property type="component" value="Unassembled WGS sequence"/>
</dbReference>
<dbReference type="AlphaFoldDB" id="A0A3N4IWU8"/>
<name>A0A3N4IWU8_9PEZI</name>
<evidence type="ECO:0000313" key="1">
    <source>
        <dbReference type="EMBL" id="RPA88700.1"/>
    </source>
</evidence>
<proteinExistence type="predicted"/>